<evidence type="ECO:0000259" key="6">
    <source>
        <dbReference type="PROSITE" id="PS50106"/>
    </source>
</evidence>
<dbReference type="MEROPS" id="S41.004"/>
<dbReference type="InterPro" id="IPR004447">
    <property type="entry name" value="Peptidase_S41A"/>
</dbReference>
<dbReference type="FunFam" id="2.30.42.10:FF:000063">
    <property type="entry name" value="Peptidase, S41 family"/>
    <property type="match status" value="1"/>
</dbReference>
<reference evidence="7 8" key="1">
    <citation type="journal article" date="2011" name="J. Bacteriol.">
        <title>Genome sequence of the verrucomicrobium Opitutus terrae PB90-1, an abundant inhabitant of rice paddy soil ecosystems.</title>
        <authorList>
            <person name="van Passel M.W."/>
            <person name="Kant R."/>
            <person name="Palva A."/>
            <person name="Copeland A."/>
            <person name="Lucas S."/>
            <person name="Lapidus A."/>
            <person name="Glavina del Rio T."/>
            <person name="Pitluck S."/>
            <person name="Goltsman E."/>
            <person name="Clum A."/>
            <person name="Sun H."/>
            <person name="Schmutz J."/>
            <person name="Larimer F.W."/>
            <person name="Land M.L."/>
            <person name="Hauser L."/>
            <person name="Kyrpides N."/>
            <person name="Mikhailova N."/>
            <person name="Richardson P.P."/>
            <person name="Janssen P.H."/>
            <person name="de Vos W.M."/>
            <person name="Smidt H."/>
        </authorList>
    </citation>
    <scope>NUCLEOTIDE SEQUENCE [LARGE SCALE GENOMIC DNA]</scope>
    <source>
        <strain evidence="8">DSM 11246 / JCM 15787 / PB90-1</strain>
    </source>
</reference>
<dbReference type="Gene3D" id="3.30.750.44">
    <property type="match status" value="1"/>
</dbReference>
<comment type="similarity">
    <text evidence="1 5">Belongs to the peptidase S41A family.</text>
</comment>
<feature type="domain" description="PDZ" evidence="6">
    <location>
        <begin position="90"/>
        <end position="159"/>
    </location>
</feature>
<evidence type="ECO:0000313" key="7">
    <source>
        <dbReference type="EMBL" id="ACB77058.1"/>
    </source>
</evidence>
<dbReference type="Pfam" id="PF03572">
    <property type="entry name" value="Peptidase_S41"/>
    <property type="match status" value="1"/>
</dbReference>
<evidence type="ECO:0000256" key="5">
    <source>
        <dbReference type="RuleBase" id="RU004404"/>
    </source>
</evidence>
<dbReference type="PANTHER" id="PTHR32060:SF30">
    <property type="entry name" value="CARBOXY-TERMINAL PROCESSING PROTEASE CTPA"/>
    <property type="match status" value="1"/>
</dbReference>
<dbReference type="SMART" id="SM00228">
    <property type="entry name" value="PDZ"/>
    <property type="match status" value="1"/>
</dbReference>
<sequence length="434" mass="47451">MFRRILVLAVGVALGFALTVTAARLSLAWSWWPNRELNRSTDYVRDVLRMVNENYVDAGRAGYRQLAKQAVHGMVESLDPHSEFLEPGDFDELEEQLTGDFSGIGIQVELRKGHVLVIAPIANSPSERAGVQRGDEILSVDGKGLDKESPMEGVIENLRGKPGTQVTIELLRASTGQRFRHTLTRELIQLESVRAPQVLADHTGYILITDFSERTGEEFGRALDTLLQEGVDSLVIDLRNNPGGLLDAAVAVAEPFFRRGELIVYTRGRKAIDSESFHAEVDGEPLDLPVVVLINAGTASAAEVVTGALKDTGRAVVLGERSFGKGSVQSIFKLNDGEGLRLTTARYFTPNGISIHEKGIAPHVELVLSPEEDSKLRVQRTRPDVTDPAEFKARFGFTPIEDRQLAAALGVLRGIKLLDQRRTVAAAGEPVAHR</sequence>
<evidence type="ECO:0000256" key="2">
    <source>
        <dbReference type="ARBA" id="ARBA00022670"/>
    </source>
</evidence>
<dbReference type="GO" id="GO:0030288">
    <property type="term" value="C:outer membrane-bounded periplasmic space"/>
    <property type="evidence" value="ECO:0007669"/>
    <property type="project" value="TreeGrafter"/>
</dbReference>
<evidence type="ECO:0000256" key="4">
    <source>
        <dbReference type="ARBA" id="ARBA00022825"/>
    </source>
</evidence>
<dbReference type="CDD" id="cd06782">
    <property type="entry name" value="cpPDZ_CPP-like"/>
    <property type="match status" value="1"/>
</dbReference>
<dbReference type="eggNOG" id="COG0793">
    <property type="taxonomic scope" value="Bacteria"/>
</dbReference>
<dbReference type="EC" id="3.4.21.102" evidence="7"/>
<dbReference type="RefSeq" id="WP_012376587.1">
    <property type="nucleotide sequence ID" value="NC_010571.1"/>
</dbReference>
<dbReference type="GO" id="GO:0006508">
    <property type="term" value="P:proteolysis"/>
    <property type="evidence" value="ECO:0007669"/>
    <property type="project" value="UniProtKB-KW"/>
</dbReference>
<dbReference type="STRING" id="452637.Oter_3783"/>
<keyword evidence="2 5" id="KW-0645">Protease</keyword>
<dbReference type="InterPro" id="IPR005151">
    <property type="entry name" value="Tail-specific_protease"/>
</dbReference>
<dbReference type="NCBIfam" id="TIGR00225">
    <property type="entry name" value="prc"/>
    <property type="match status" value="1"/>
</dbReference>
<accession>B1ZYG0</accession>
<dbReference type="Gene3D" id="2.30.42.10">
    <property type="match status" value="1"/>
</dbReference>
<dbReference type="AlphaFoldDB" id="B1ZYG0"/>
<dbReference type="InterPro" id="IPR001478">
    <property type="entry name" value="PDZ"/>
</dbReference>
<keyword evidence="4 5" id="KW-0720">Serine protease</keyword>
<proteinExistence type="inferred from homology"/>
<evidence type="ECO:0000256" key="3">
    <source>
        <dbReference type="ARBA" id="ARBA00022801"/>
    </source>
</evidence>
<dbReference type="SUPFAM" id="SSF50156">
    <property type="entry name" value="PDZ domain-like"/>
    <property type="match status" value="1"/>
</dbReference>
<organism evidence="7 8">
    <name type="scientific">Opitutus terrae (strain DSM 11246 / JCM 15787 / PB90-1)</name>
    <dbReference type="NCBI Taxonomy" id="452637"/>
    <lineage>
        <taxon>Bacteria</taxon>
        <taxon>Pseudomonadati</taxon>
        <taxon>Verrucomicrobiota</taxon>
        <taxon>Opitutia</taxon>
        <taxon>Opitutales</taxon>
        <taxon>Opitutaceae</taxon>
        <taxon>Opitutus</taxon>
    </lineage>
</organism>
<dbReference type="PANTHER" id="PTHR32060">
    <property type="entry name" value="TAIL-SPECIFIC PROTEASE"/>
    <property type="match status" value="1"/>
</dbReference>
<protein>
    <submittedName>
        <fullName evidence="7">Carboxyl-terminal protease</fullName>
        <ecNumber evidence="7">3.4.21.102</ecNumber>
    </submittedName>
</protein>
<name>B1ZYG0_OPITP</name>
<gene>
    <name evidence="7" type="ordered locus">Oter_3783</name>
</gene>
<keyword evidence="8" id="KW-1185">Reference proteome</keyword>
<dbReference type="EMBL" id="CP001032">
    <property type="protein sequence ID" value="ACB77058.1"/>
    <property type="molecule type" value="Genomic_DNA"/>
</dbReference>
<dbReference type="InterPro" id="IPR036034">
    <property type="entry name" value="PDZ_sf"/>
</dbReference>
<keyword evidence="3 5" id="KW-0378">Hydrolase</keyword>
<dbReference type="SMART" id="SM00245">
    <property type="entry name" value="TSPc"/>
    <property type="match status" value="1"/>
</dbReference>
<dbReference type="Pfam" id="PF13180">
    <property type="entry name" value="PDZ_2"/>
    <property type="match status" value="1"/>
</dbReference>
<evidence type="ECO:0000313" key="8">
    <source>
        <dbReference type="Proteomes" id="UP000007013"/>
    </source>
</evidence>
<dbReference type="SUPFAM" id="SSF52096">
    <property type="entry name" value="ClpP/crotonase"/>
    <property type="match status" value="1"/>
</dbReference>
<dbReference type="OrthoDB" id="9812068at2"/>
<dbReference type="GO" id="GO:0004252">
    <property type="term" value="F:serine-type endopeptidase activity"/>
    <property type="evidence" value="ECO:0007669"/>
    <property type="project" value="UniProtKB-EC"/>
</dbReference>
<dbReference type="CDD" id="cd07560">
    <property type="entry name" value="Peptidase_S41_CPP"/>
    <property type="match status" value="1"/>
</dbReference>
<dbReference type="HOGENOM" id="CLU_017295_3_0_0"/>
<dbReference type="KEGG" id="ote:Oter_3783"/>
<dbReference type="Gene3D" id="3.90.226.10">
    <property type="entry name" value="2-enoyl-CoA Hydratase, Chain A, domain 1"/>
    <property type="match status" value="1"/>
</dbReference>
<dbReference type="InterPro" id="IPR029045">
    <property type="entry name" value="ClpP/crotonase-like_dom_sf"/>
</dbReference>
<dbReference type="PROSITE" id="PS50106">
    <property type="entry name" value="PDZ"/>
    <property type="match status" value="1"/>
</dbReference>
<evidence type="ECO:0000256" key="1">
    <source>
        <dbReference type="ARBA" id="ARBA00009179"/>
    </source>
</evidence>
<dbReference type="Proteomes" id="UP000007013">
    <property type="component" value="Chromosome"/>
</dbReference>
<dbReference type="GO" id="GO:0007165">
    <property type="term" value="P:signal transduction"/>
    <property type="evidence" value="ECO:0007669"/>
    <property type="project" value="TreeGrafter"/>
</dbReference>